<dbReference type="Pfam" id="PF05119">
    <property type="entry name" value="Terminase_4"/>
    <property type="match status" value="1"/>
</dbReference>
<dbReference type="Proteomes" id="UP001264980">
    <property type="component" value="Unassembled WGS sequence"/>
</dbReference>
<gene>
    <name evidence="2" type="ORF">J2W84_002605</name>
</gene>
<keyword evidence="3" id="KW-1185">Reference proteome</keyword>
<name>A0ABU1QWM0_9BACT</name>
<sequence>MGPGRPRKPTAQKELEGTARKDRANTNEIMPSTIEHPPSAPKYLSAAAKKEWKMACTELIKMGILANTDLALLSAYCNEMGSYIEACDVIRKEGMIMTFERGDGGTYSQQHPAVGIKNAALNNALKIANQFGFTPAARARIEAPEKGEDPLMAAMKKLQQLNG</sequence>
<feature type="compositionally biased region" description="Basic and acidic residues" evidence="1">
    <location>
        <begin position="11"/>
        <end position="25"/>
    </location>
</feature>
<comment type="caution">
    <text evidence="2">The sequence shown here is derived from an EMBL/GenBank/DDBJ whole genome shotgun (WGS) entry which is preliminary data.</text>
</comment>
<reference evidence="2 3" key="1">
    <citation type="submission" date="2023-07" db="EMBL/GenBank/DDBJ databases">
        <title>Sorghum-associated microbial communities from plants grown in Nebraska, USA.</title>
        <authorList>
            <person name="Schachtman D."/>
        </authorList>
    </citation>
    <scope>NUCLEOTIDE SEQUENCE [LARGE SCALE GENOMIC DNA]</scope>
    <source>
        <strain evidence="2 3">BE57</strain>
    </source>
</reference>
<feature type="region of interest" description="Disordered" evidence="1">
    <location>
        <begin position="1"/>
        <end position="27"/>
    </location>
</feature>
<evidence type="ECO:0000256" key="1">
    <source>
        <dbReference type="SAM" id="MobiDB-lite"/>
    </source>
</evidence>
<evidence type="ECO:0000313" key="3">
    <source>
        <dbReference type="Proteomes" id="UP001264980"/>
    </source>
</evidence>
<accession>A0ABU1QWM0</accession>
<organism evidence="2 3">
    <name type="scientific">Dyadobacter fermentans</name>
    <dbReference type="NCBI Taxonomy" id="94254"/>
    <lineage>
        <taxon>Bacteria</taxon>
        <taxon>Pseudomonadati</taxon>
        <taxon>Bacteroidota</taxon>
        <taxon>Cytophagia</taxon>
        <taxon>Cytophagales</taxon>
        <taxon>Spirosomataceae</taxon>
        <taxon>Dyadobacter</taxon>
    </lineage>
</organism>
<evidence type="ECO:0000313" key="2">
    <source>
        <dbReference type="EMBL" id="MDR6805559.1"/>
    </source>
</evidence>
<dbReference type="EMBL" id="JAVDTI010000002">
    <property type="protein sequence ID" value="MDR6805559.1"/>
    <property type="molecule type" value="Genomic_DNA"/>
</dbReference>
<dbReference type="InterPro" id="IPR006448">
    <property type="entry name" value="Phage_term_ssu_P27"/>
</dbReference>
<dbReference type="NCBIfam" id="TIGR01558">
    <property type="entry name" value="sm_term_P27"/>
    <property type="match status" value="1"/>
</dbReference>
<protein>
    <submittedName>
        <fullName evidence="2">P27 family predicted phage terminase small subunit</fullName>
    </submittedName>
</protein>
<dbReference type="RefSeq" id="WP_309983511.1">
    <property type="nucleotide sequence ID" value="NZ_JAVDTI010000002.1"/>
</dbReference>
<feature type="compositionally biased region" description="Basic residues" evidence="1">
    <location>
        <begin position="1"/>
        <end position="10"/>
    </location>
</feature>
<proteinExistence type="predicted"/>